<dbReference type="Pfam" id="PF00850">
    <property type="entry name" value="Hist_deacetyl"/>
    <property type="match status" value="1"/>
</dbReference>
<evidence type="ECO:0000259" key="5">
    <source>
        <dbReference type="Pfam" id="PF00850"/>
    </source>
</evidence>
<keyword evidence="7" id="KW-1185">Reference proteome</keyword>
<dbReference type="PRINTS" id="PR01270">
    <property type="entry name" value="HDASUPER"/>
</dbReference>
<dbReference type="InterPro" id="IPR000286">
    <property type="entry name" value="HDACs"/>
</dbReference>
<dbReference type="PANTHER" id="PTHR10625:SF10">
    <property type="entry name" value="HISTONE DEACETYLASE HDAC1"/>
    <property type="match status" value="1"/>
</dbReference>
<dbReference type="PANTHER" id="PTHR10625">
    <property type="entry name" value="HISTONE DEACETYLASE HDAC1-RELATED"/>
    <property type="match status" value="1"/>
</dbReference>
<evidence type="ECO:0000313" key="7">
    <source>
        <dbReference type="Proteomes" id="UP001185028"/>
    </source>
</evidence>
<evidence type="ECO:0000256" key="2">
    <source>
        <dbReference type="ARBA" id="ARBA00005947"/>
    </source>
</evidence>
<dbReference type="CDD" id="cd09994">
    <property type="entry name" value="HDAC_AcuC_like"/>
    <property type="match status" value="1"/>
</dbReference>
<dbReference type="RefSeq" id="WP_188774893.1">
    <property type="nucleotide sequence ID" value="NZ_BMMB01000003.1"/>
</dbReference>
<name>A0ABU1ITV5_9BACL</name>
<gene>
    <name evidence="6" type="ORF">JOC58_000319</name>
</gene>
<evidence type="ECO:0000256" key="1">
    <source>
        <dbReference type="ARBA" id="ARBA00005101"/>
    </source>
</evidence>
<accession>A0ABU1ITV5</accession>
<sequence length="392" mass="44387">MLQAAYVYHPDSLNYVFRRDHPFDQRRLVMTMELLEQVQALPENVIHIPSQPLNEQLLQRVHIPEYIETVKQLSLASPAEPYLSQAGQYGLDYDETPFFKGMHQSAAAIAAGSVYAAELVMSGKAEHALHLGGGLHHALPQKGAGFCIYNDASIAIRHIRDHYGARVLYIDTDVHHGDGVELSFYTDPEVFTYSIHETGKFLFPGTGRVEERGAGEGFGCTINVPVEPYTEDDSWLECFSTVLQQVLECARPDVIVSQHGCDAHALDPLSHIHCSMRIYREMPKLIHQAAHDFCNGRWVALGGGGYDIWRVVPRAWSLLWLEMSQHAILSEIDRHPLLALPPAWLARWQQESPVPLPDTWLDDVSRWEPMPRRSEITERNRHICELAASYLK</sequence>
<dbReference type="InterPro" id="IPR023696">
    <property type="entry name" value="Ureohydrolase_dom_sf"/>
</dbReference>
<evidence type="ECO:0000313" key="6">
    <source>
        <dbReference type="EMBL" id="MDR6242435.1"/>
    </source>
</evidence>
<dbReference type="Proteomes" id="UP001185028">
    <property type="component" value="Unassembled WGS sequence"/>
</dbReference>
<dbReference type="Gene3D" id="3.40.800.20">
    <property type="entry name" value="Histone deacetylase domain"/>
    <property type="match status" value="1"/>
</dbReference>
<proteinExistence type="inferred from homology"/>
<protein>
    <recommendedName>
        <fullName evidence="3">Acetoin utilization protein AcuC</fullName>
    </recommendedName>
</protein>
<evidence type="ECO:0000256" key="4">
    <source>
        <dbReference type="ARBA" id="ARBA00022627"/>
    </source>
</evidence>
<reference evidence="6 7" key="1">
    <citation type="submission" date="2023-07" db="EMBL/GenBank/DDBJ databases">
        <title>Genomic Encyclopedia of Type Strains, Phase IV (KMG-IV): sequencing the most valuable type-strain genomes for metagenomic binning, comparative biology and taxonomic classification.</title>
        <authorList>
            <person name="Goeker M."/>
        </authorList>
    </citation>
    <scope>NUCLEOTIDE SEQUENCE [LARGE SCALE GENOMIC DNA]</scope>
    <source>
        <strain evidence="6 7">DSM 22170</strain>
    </source>
</reference>
<comment type="caution">
    <text evidence="6">The sequence shown here is derived from an EMBL/GenBank/DDBJ whole genome shotgun (WGS) entry which is preliminary data.</text>
</comment>
<dbReference type="InterPro" id="IPR003085">
    <property type="entry name" value="AcuC"/>
</dbReference>
<feature type="domain" description="Histone deacetylase" evidence="5">
    <location>
        <begin position="21"/>
        <end position="320"/>
    </location>
</feature>
<dbReference type="InterPro" id="IPR037138">
    <property type="entry name" value="His_deacetylse_dom_sf"/>
</dbReference>
<evidence type="ECO:0000256" key="3">
    <source>
        <dbReference type="ARBA" id="ARBA00020218"/>
    </source>
</evidence>
<dbReference type="SUPFAM" id="SSF52768">
    <property type="entry name" value="Arginase/deacetylase"/>
    <property type="match status" value="1"/>
</dbReference>
<keyword evidence="4" id="KW-0006">Acetoin catabolism</keyword>
<dbReference type="PRINTS" id="PR01272">
    <property type="entry name" value="ACUCPROTEIN"/>
</dbReference>
<comment type="similarity">
    <text evidence="2">Belongs to the histone deacetylase family.</text>
</comment>
<organism evidence="6 7">
    <name type="scientific">Paenibacillus hunanensis</name>
    <dbReference type="NCBI Taxonomy" id="539262"/>
    <lineage>
        <taxon>Bacteria</taxon>
        <taxon>Bacillati</taxon>
        <taxon>Bacillota</taxon>
        <taxon>Bacilli</taxon>
        <taxon>Bacillales</taxon>
        <taxon>Paenibacillaceae</taxon>
        <taxon>Paenibacillus</taxon>
    </lineage>
</organism>
<comment type="pathway">
    <text evidence="1">Ketone degradation; acetoin degradation.</text>
</comment>
<dbReference type="InterPro" id="IPR023801">
    <property type="entry name" value="His_deacetylse_dom"/>
</dbReference>
<dbReference type="EMBL" id="JAVDQH010000001">
    <property type="protein sequence ID" value="MDR6242435.1"/>
    <property type="molecule type" value="Genomic_DNA"/>
</dbReference>